<evidence type="ECO:0000313" key="4">
    <source>
        <dbReference type="EMBL" id="MDX8152051.1"/>
    </source>
</evidence>
<keyword evidence="5" id="KW-1185">Reference proteome</keyword>
<proteinExistence type="predicted"/>
<evidence type="ECO:0000259" key="3">
    <source>
        <dbReference type="PROSITE" id="PS50110"/>
    </source>
</evidence>
<dbReference type="PROSITE" id="PS50110">
    <property type="entry name" value="RESPONSE_REGULATORY"/>
    <property type="match status" value="1"/>
</dbReference>
<dbReference type="SUPFAM" id="SSF52172">
    <property type="entry name" value="CheY-like"/>
    <property type="match status" value="1"/>
</dbReference>
<evidence type="ECO:0000256" key="2">
    <source>
        <dbReference type="PROSITE-ProRule" id="PRU00169"/>
    </source>
</evidence>
<name>A0ABU4VJM8_9ACTN</name>
<dbReference type="InterPro" id="IPR039420">
    <property type="entry name" value="WalR-like"/>
</dbReference>
<protein>
    <submittedName>
        <fullName evidence="4">Response regulator</fullName>
    </submittedName>
</protein>
<dbReference type="InterPro" id="IPR001789">
    <property type="entry name" value="Sig_transdc_resp-reg_receiver"/>
</dbReference>
<comment type="caution">
    <text evidence="4">The sequence shown here is derived from an EMBL/GenBank/DDBJ whole genome shotgun (WGS) entry which is preliminary data.</text>
</comment>
<dbReference type="Proteomes" id="UP001277761">
    <property type="component" value="Unassembled WGS sequence"/>
</dbReference>
<dbReference type="RefSeq" id="WP_319954206.1">
    <property type="nucleotide sequence ID" value="NZ_JAXAVX010000004.1"/>
</dbReference>
<organism evidence="4 5">
    <name type="scientific">Patulibacter brassicae</name>
    <dbReference type="NCBI Taxonomy" id="1705717"/>
    <lineage>
        <taxon>Bacteria</taxon>
        <taxon>Bacillati</taxon>
        <taxon>Actinomycetota</taxon>
        <taxon>Thermoleophilia</taxon>
        <taxon>Solirubrobacterales</taxon>
        <taxon>Patulibacteraceae</taxon>
        <taxon>Patulibacter</taxon>
    </lineage>
</organism>
<dbReference type="Gene3D" id="3.40.50.2300">
    <property type="match status" value="1"/>
</dbReference>
<feature type="domain" description="Response regulatory" evidence="3">
    <location>
        <begin position="12"/>
        <end position="127"/>
    </location>
</feature>
<dbReference type="EMBL" id="JAXAVX010000004">
    <property type="protein sequence ID" value="MDX8152051.1"/>
    <property type="molecule type" value="Genomic_DNA"/>
</dbReference>
<dbReference type="InterPro" id="IPR011006">
    <property type="entry name" value="CheY-like_superfamily"/>
</dbReference>
<dbReference type="PANTHER" id="PTHR43214">
    <property type="entry name" value="TWO-COMPONENT RESPONSE REGULATOR"/>
    <property type="match status" value="1"/>
</dbReference>
<keyword evidence="1" id="KW-0238">DNA-binding</keyword>
<gene>
    <name evidence="4" type="ORF">SK069_10635</name>
</gene>
<dbReference type="SMART" id="SM00448">
    <property type="entry name" value="REC"/>
    <property type="match status" value="1"/>
</dbReference>
<accession>A0ABU4VJM8</accession>
<dbReference type="Pfam" id="PF00072">
    <property type="entry name" value="Response_reg"/>
    <property type="match status" value="1"/>
</dbReference>
<evidence type="ECO:0000313" key="5">
    <source>
        <dbReference type="Proteomes" id="UP001277761"/>
    </source>
</evidence>
<evidence type="ECO:0000256" key="1">
    <source>
        <dbReference type="ARBA" id="ARBA00023125"/>
    </source>
</evidence>
<comment type="caution">
    <text evidence="2">Lacks conserved residue(s) required for the propagation of feature annotation.</text>
</comment>
<reference evidence="4 5" key="1">
    <citation type="submission" date="2023-11" db="EMBL/GenBank/DDBJ databases">
        <authorList>
            <person name="Xu M."/>
            <person name="Jiang T."/>
        </authorList>
    </citation>
    <scope>NUCLEOTIDE SEQUENCE [LARGE SCALE GENOMIC DNA]</scope>
    <source>
        <strain evidence="4 5">SD</strain>
    </source>
</reference>
<sequence>MDHVTAHDARPTAFVIESDDHVRGLLVAAARAAGCAVVGQSDVGEIGLLHAHARRADLVITGLDLPGIDGLRVVRSLRSSLPDARAIVVAGGDAGRRVIDVLEAGANGLVARDSEPAVIADAIRQVVAGSVVLLPATRGRTADAPDEALAVAA</sequence>